<dbReference type="SUPFAM" id="SSF52467">
    <property type="entry name" value="DHS-like NAD/FAD-binding domain"/>
    <property type="match status" value="1"/>
</dbReference>
<dbReference type="FunFam" id="3.40.50.1220:FF:000004">
    <property type="entry name" value="Electron transfer flavoprotein"/>
    <property type="match status" value="1"/>
</dbReference>
<feature type="binding site" evidence="6">
    <location>
        <position position="255"/>
    </location>
    <ligand>
        <name>FAD</name>
        <dbReference type="ChEBI" id="CHEBI:57692"/>
    </ligand>
</feature>
<name>A0A3S8Z768_9ACTO</name>
<dbReference type="PIRSF" id="PIRSF000089">
    <property type="entry name" value="Electra_flavoP_a"/>
    <property type="match status" value="1"/>
</dbReference>
<evidence type="ECO:0000256" key="6">
    <source>
        <dbReference type="PIRSR" id="PIRSR000089-1"/>
    </source>
</evidence>
<proteinExistence type="inferred from homology"/>
<evidence type="ECO:0000313" key="10">
    <source>
        <dbReference type="Proteomes" id="UP000270021"/>
    </source>
</evidence>
<dbReference type="InterPro" id="IPR014731">
    <property type="entry name" value="ETF_asu_C"/>
</dbReference>
<dbReference type="InterPro" id="IPR029035">
    <property type="entry name" value="DHS-like_NAD/FAD-binding_dom"/>
</dbReference>
<sequence length="286" mass="28904">MAQIWLIAVNPDVANLLELAAGRPVTAVTLGADIPGAARQIVIPVAEGTPAEAAAPAVAEAITAEPGDIILAANRSAERVLAGAVAAKLDAPVLSGVTAIGDGTARLARYGGIVEETVSFESAVVAVADGGTTPVGDVPASETGPATVHAAVVTSTSRSDGESVNLAAAKRIVAVGRGFKSEEDLRLAEDFAKAIGAEIACSRPLSEGTEWLPRDRYIGITGQHVAPEVYVAIGISGQMQHTAGMAGSGTVISINSDDKAPMFSQSDYGIVGDLYEVLPALTEALA</sequence>
<comment type="subunit">
    <text evidence="2">Heterodimer of an alpha and a beta subunit.</text>
</comment>
<dbReference type="Pfam" id="PF00766">
    <property type="entry name" value="ETF_alpha"/>
    <property type="match status" value="1"/>
</dbReference>
<evidence type="ECO:0000256" key="2">
    <source>
        <dbReference type="ARBA" id="ARBA00011355"/>
    </source>
</evidence>
<gene>
    <name evidence="9" type="ORF">EJO69_02475</name>
</gene>
<dbReference type="Pfam" id="PF01012">
    <property type="entry name" value="ETF"/>
    <property type="match status" value="1"/>
</dbReference>
<feature type="domain" description="Electron transfer flavoprotein alpha subunit C-terminal" evidence="7">
    <location>
        <begin position="165"/>
        <end position="245"/>
    </location>
</feature>
<reference evidence="9 10" key="1">
    <citation type="submission" date="2018-12" db="EMBL/GenBank/DDBJ databases">
        <title>Complete genome sequence of Flaviflexus salsibiostraticola KCTC 33148.</title>
        <authorList>
            <person name="Bae J.-W."/>
        </authorList>
    </citation>
    <scope>NUCLEOTIDE SEQUENCE [LARGE SCALE GENOMIC DNA]</scope>
    <source>
        <strain evidence="9 10">KCTC 33148</strain>
    </source>
</reference>
<dbReference type="KEGG" id="fsl:EJO69_02475"/>
<evidence type="ECO:0000256" key="3">
    <source>
        <dbReference type="ARBA" id="ARBA00022448"/>
    </source>
</evidence>
<evidence type="ECO:0000259" key="7">
    <source>
        <dbReference type="Pfam" id="PF00766"/>
    </source>
</evidence>
<evidence type="ECO:0000256" key="1">
    <source>
        <dbReference type="ARBA" id="ARBA00005817"/>
    </source>
</evidence>
<dbReference type="RefSeq" id="WP_126038777.1">
    <property type="nucleotide sequence ID" value="NZ_CP034438.1"/>
</dbReference>
<keyword evidence="6" id="KW-0274">FAD</keyword>
<keyword evidence="3" id="KW-0813">Transport</keyword>
<dbReference type="EMBL" id="CP034438">
    <property type="protein sequence ID" value="AZN29293.1"/>
    <property type="molecule type" value="Genomic_DNA"/>
</dbReference>
<keyword evidence="4" id="KW-0285">Flavoprotein</keyword>
<feature type="binding site" evidence="6">
    <location>
        <position position="177"/>
    </location>
    <ligand>
        <name>FAD</name>
        <dbReference type="ChEBI" id="CHEBI:57692"/>
    </ligand>
</feature>
<comment type="cofactor">
    <cofactor evidence="6">
        <name>FAD</name>
        <dbReference type="ChEBI" id="CHEBI:57692"/>
    </cofactor>
    <text evidence="6">Binds 1 FAD per dimer.</text>
</comment>
<dbReference type="Gene3D" id="3.40.50.620">
    <property type="entry name" value="HUPs"/>
    <property type="match status" value="1"/>
</dbReference>
<dbReference type="PANTHER" id="PTHR43153">
    <property type="entry name" value="ELECTRON TRANSFER FLAVOPROTEIN ALPHA"/>
    <property type="match status" value="1"/>
</dbReference>
<dbReference type="InterPro" id="IPR014729">
    <property type="entry name" value="Rossmann-like_a/b/a_fold"/>
</dbReference>
<evidence type="ECO:0000313" key="9">
    <source>
        <dbReference type="EMBL" id="AZN29293.1"/>
    </source>
</evidence>
<feature type="binding site" evidence="6">
    <location>
        <begin position="234"/>
        <end position="241"/>
    </location>
    <ligand>
        <name>FAD</name>
        <dbReference type="ChEBI" id="CHEBI:57692"/>
    </ligand>
</feature>
<dbReference type="PANTHER" id="PTHR43153:SF1">
    <property type="entry name" value="ELECTRON TRANSFER FLAVOPROTEIN SUBUNIT ALPHA, MITOCHONDRIAL"/>
    <property type="match status" value="1"/>
</dbReference>
<comment type="function">
    <text evidence="5">The electron transfer flavoprotein serves as a specific electron acceptor for other dehydrogenases. It transfers the electrons to the main respiratory chain via ETF-ubiquinone oxidoreductase (ETF dehydrogenase).</text>
</comment>
<dbReference type="InterPro" id="IPR014730">
    <property type="entry name" value="ETF_a/b_N"/>
</dbReference>
<keyword evidence="10" id="KW-1185">Reference proteome</keyword>
<evidence type="ECO:0000259" key="8">
    <source>
        <dbReference type="Pfam" id="PF01012"/>
    </source>
</evidence>
<evidence type="ECO:0000256" key="5">
    <source>
        <dbReference type="ARBA" id="ARBA00025649"/>
    </source>
</evidence>
<dbReference type="GO" id="GO:0033539">
    <property type="term" value="P:fatty acid beta-oxidation using acyl-CoA dehydrogenase"/>
    <property type="evidence" value="ECO:0007669"/>
    <property type="project" value="TreeGrafter"/>
</dbReference>
<dbReference type="GO" id="GO:0009055">
    <property type="term" value="F:electron transfer activity"/>
    <property type="evidence" value="ECO:0007669"/>
    <property type="project" value="InterPro"/>
</dbReference>
<dbReference type="InterPro" id="IPR001308">
    <property type="entry name" value="ETF_a/FixB"/>
</dbReference>
<evidence type="ECO:0000256" key="4">
    <source>
        <dbReference type="ARBA" id="ARBA00022630"/>
    </source>
</evidence>
<dbReference type="AlphaFoldDB" id="A0A3S8Z768"/>
<dbReference type="OrthoDB" id="9770286at2"/>
<protein>
    <submittedName>
        <fullName evidence="9">Electron transfer flavoprotein subunit alpha/FixB family protein</fullName>
    </submittedName>
</protein>
<feature type="binding site" evidence="6">
    <location>
        <begin position="202"/>
        <end position="203"/>
    </location>
    <ligand>
        <name>FAD</name>
        <dbReference type="ChEBI" id="CHEBI:57692"/>
    </ligand>
</feature>
<comment type="similarity">
    <text evidence="1">Belongs to the ETF alpha-subunit/FixB family.</text>
</comment>
<dbReference type="Proteomes" id="UP000270021">
    <property type="component" value="Chromosome"/>
</dbReference>
<accession>A0A3S8Z768</accession>
<organism evidence="9 10">
    <name type="scientific">Flaviflexus salsibiostraticola</name>
    <dbReference type="NCBI Taxonomy" id="1282737"/>
    <lineage>
        <taxon>Bacteria</taxon>
        <taxon>Bacillati</taxon>
        <taxon>Actinomycetota</taxon>
        <taxon>Actinomycetes</taxon>
        <taxon>Actinomycetales</taxon>
        <taxon>Actinomycetaceae</taxon>
        <taxon>Flaviflexus</taxon>
    </lineage>
</organism>
<dbReference type="SUPFAM" id="SSF52402">
    <property type="entry name" value="Adenine nucleotide alpha hydrolases-like"/>
    <property type="match status" value="1"/>
</dbReference>
<dbReference type="GO" id="GO:0050660">
    <property type="term" value="F:flavin adenine dinucleotide binding"/>
    <property type="evidence" value="ECO:0007669"/>
    <property type="project" value="InterPro"/>
</dbReference>
<dbReference type="Gene3D" id="3.40.50.1220">
    <property type="entry name" value="TPP-binding domain"/>
    <property type="match status" value="1"/>
</dbReference>
<feature type="domain" description="Electron transfer flavoprotein alpha/beta-subunit N-terminal" evidence="8">
    <location>
        <begin position="19"/>
        <end position="150"/>
    </location>
</feature>